<comment type="caution">
    <text evidence="1">The sequence shown here is derived from an EMBL/GenBank/DDBJ whole genome shotgun (WGS) entry which is preliminary data.</text>
</comment>
<dbReference type="Proteomes" id="UP000306192">
    <property type="component" value="Unassembled WGS sequence"/>
</dbReference>
<dbReference type="EMBL" id="QYRT01000009">
    <property type="protein sequence ID" value="TIH38349.1"/>
    <property type="molecule type" value="Genomic_DNA"/>
</dbReference>
<reference evidence="1 2" key="1">
    <citation type="journal article" date="2019" name="Microorganisms">
        <title>Systematic Affiliation and Genome Analysis of Subtercola vilae DB165(T) with Particular Emphasis on Cold Adaptation of an Isolate from a High-Altitude Cold Volcano Lake.</title>
        <authorList>
            <person name="Villalobos A.S."/>
            <person name="Wiese J."/>
            <person name="Imhoff J.F."/>
            <person name="Dorador C."/>
            <person name="Keller A."/>
            <person name="Hentschel U."/>
        </authorList>
    </citation>
    <scope>NUCLEOTIDE SEQUENCE [LARGE SCALE GENOMIC DNA]</scope>
    <source>
        <strain evidence="1 2">DB165</strain>
    </source>
</reference>
<keyword evidence="2" id="KW-1185">Reference proteome</keyword>
<accession>A0A4T2C3R6</accession>
<proteinExistence type="predicted"/>
<gene>
    <name evidence="1" type="ORF">D4765_07025</name>
</gene>
<name>A0A4T2C3R6_9MICO</name>
<dbReference type="OrthoDB" id="4933261at2"/>
<organism evidence="1 2">
    <name type="scientific">Subtercola vilae</name>
    <dbReference type="NCBI Taxonomy" id="2056433"/>
    <lineage>
        <taxon>Bacteria</taxon>
        <taxon>Bacillati</taxon>
        <taxon>Actinomycetota</taxon>
        <taxon>Actinomycetes</taxon>
        <taxon>Micrococcales</taxon>
        <taxon>Microbacteriaceae</taxon>
        <taxon>Subtercola</taxon>
    </lineage>
</organism>
<dbReference type="AlphaFoldDB" id="A0A4T2C3R6"/>
<protein>
    <submittedName>
        <fullName evidence="1">Uncharacterized protein</fullName>
    </submittedName>
</protein>
<evidence type="ECO:0000313" key="2">
    <source>
        <dbReference type="Proteomes" id="UP000306192"/>
    </source>
</evidence>
<sequence>MLITVDDEPNALIELLWIREACNLQPTGFDLPPLLSDTSVGEHPDARASADQIAEWRNAWPALWKACLDHAGRVHDEKLFEELRETPTGSAERAELLRTLVGPDWRDTFGDDAITPKYAAWNRANFEALARGHSRPLNEHPERLSVDSLSAAWRAGLTTVVVVPCVGTFTRDIGPHSLLVTAETRDDPRHYSEALNQFHRARR</sequence>
<evidence type="ECO:0000313" key="1">
    <source>
        <dbReference type="EMBL" id="TIH38349.1"/>
    </source>
</evidence>